<evidence type="ECO:0000313" key="3">
    <source>
        <dbReference type="Proteomes" id="UP001357452"/>
    </source>
</evidence>
<dbReference type="InterPro" id="IPR024185">
    <property type="entry name" value="FTHF_cligase-like_sf"/>
</dbReference>
<accession>A0ABU7RGN3</accession>
<dbReference type="EMBL" id="JAZGLY010000004">
    <property type="protein sequence ID" value="MEE6187163.1"/>
    <property type="molecule type" value="Genomic_DNA"/>
</dbReference>
<dbReference type="RefSeq" id="WP_330974573.1">
    <property type="nucleotide sequence ID" value="NZ_JAZGLY010000004.1"/>
</dbReference>
<dbReference type="PANTHER" id="PTHR43682">
    <property type="entry name" value="LACTATE UTILIZATION PROTEIN C"/>
    <property type="match status" value="1"/>
</dbReference>
<dbReference type="Proteomes" id="UP001357452">
    <property type="component" value="Unassembled WGS sequence"/>
</dbReference>
<gene>
    <name evidence="2" type="ORF">V2H41_07755</name>
</gene>
<comment type="caution">
    <text evidence="2">The sequence shown here is derived from an EMBL/GenBank/DDBJ whole genome shotgun (WGS) entry which is preliminary data.</text>
</comment>
<dbReference type="InterPro" id="IPR003741">
    <property type="entry name" value="LUD_dom"/>
</dbReference>
<organism evidence="2 3">
    <name type="scientific">Niabella digestorum</name>
    <dbReference type="NCBI Taxonomy" id="3117701"/>
    <lineage>
        <taxon>Bacteria</taxon>
        <taxon>Pseudomonadati</taxon>
        <taxon>Bacteroidota</taxon>
        <taxon>Chitinophagia</taxon>
        <taxon>Chitinophagales</taxon>
        <taxon>Chitinophagaceae</taxon>
        <taxon>Niabella</taxon>
    </lineage>
</organism>
<dbReference type="Pfam" id="PF02589">
    <property type="entry name" value="LUD_dom"/>
    <property type="match status" value="1"/>
</dbReference>
<dbReference type="PANTHER" id="PTHR43682:SF1">
    <property type="entry name" value="LACTATE UTILIZATION PROTEIN C"/>
    <property type="match status" value="1"/>
</dbReference>
<feature type="domain" description="LUD" evidence="1">
    <location>
        <begin position="104"/>
        <end position="208"/>
    </location>
</feature>
<proteinExistence type="predicted"/>
<sequence>MIPNKKDSVLKKIKEALVQPILLPFPKSEGQSSVYTPLTQEIEVEFAERFTDLQGKFIFCLDEQDLAVQLKGLLAQKNWSSIYCIDEQIKQLVGNGIDFGASFQELSNCDVAITGCEFLVARTGSIVMSAAEQSGRRTSVYAPVHICIARTSQLVYDVRDALEGIKQKYNDRIPSLITFATGPSRTADIEKTLVVGVHGPKEVYVFLIDDKPLA</sequence>
<dbReference type="SUPFAM" id="SSF100950">
    <property type="entry name" value="NagB/RpiA/CoA transferase-like"/>
    <property type="match status" value="1"/>
</dbReference>
<protein>
    <submittedName>
        <fullName evidence="2">Lactate utilization protein</fullName>
    </submittedName>
</protein>
<evidence type="ECO:0000259" key="1">
    <source>
        <dbReference type="Pfam" id="PF02589"/>
    </source>
</evidence>
<dbReference type="Gene3D" id="3.40.50.10420">
    <property type="entry name" value="NagB/RpiA/CoA transferase-like"/>
    <property type="match status" value="1"/>
</dbReference>
<keyword evidence="3" id="KW-1185">Reference proteome</keyword>
<reference evidence="2 3" key="1">
    <citation type="submission" date="2024-01" db="EMBL/GenBank/DDBJ databases">
        <title>Niabella digestum sp. nov., isolated from waste digestion system.</title>
        <authorList>
            <person name="Zhang L."/>
        </authorList>
    </citation>
    <scope>NUCLEOTIDE SEQUENCE [LARGE SCALE GENOMIC DNA]</scope>
    <source>
        <strain evidence="2 3">A18</strain>
    </source>
</reference>
<dbReference type="InterPro" id="IPR037171">
    <property type="entry name" value="NagB/RpiA_transferase-like"/>
</dbReference>
<name>A0ABU7RGN3_9BACT</name>
<evidence type="ECO:0000313" key="2">
    <source>
        <dbReference type="EMBL" id="MEE6187163.1"/>
    </source>
</evidence>